<keyword evidence="2" id="KW-0413">Isomerase</keyword>
<dbReference type="AlphaFoldDB" id="F9DNN2"/>
<dbReference type="InterPro" id="IPR001509">
    <property type="entry name" value="Epimerase_deHydtase"/>
</dbReference>
<dbReference type="EC" id="5.1.3.2" evidence="2"/>
<dbReference type="GO" id="GO:0003978">
    <property type="term" value="F:UDP-glucose 4-epimerase activity"/>
    <property type="evidence" value="ECO:0007669"/>
    <property type="project" value="UniProtKB-EC"/>
</dbReference>
<proteinExistence type="predicted"/>
<feature type="domain" description="NAD-dependent epimerase/dehydratase" evidence="1">
    <location>
        <begin position="4"/>
        <end position="109"/>
    </location>
</feature>
<dbReference type="OrthoDB" id="9771073at2"/>
<dbReference type="PANTHER" id="PTHR43245:SF59">
    <property type="entry name" value="UDP-GLUCOSE EPIMERASE"/>
    <property type="match status" value="1"/>
</dbReference>
<evidence type="ECO:0000259" key="1">
    <source>
        <dbReference type="Pfam" id="PF01370"/>
    </source>
</evidence>
<name>F9DNN2_9BACL</name>
<dbReference type="Proteomes" id="UP000005316">
    <property type="component" value="Unassembled WGS sequence"/>
</dbReference>
<dbReference type="RefSeq" id="WP_009497096.1">
    <property type="nucleotide sequence ID" value="NZ_GL982997.1"/>
</dbReference>
<dbReference type="HOGENOM" id="CLU_2176513_0_0_9"/>
<organism evidence="2 3">
    <name type="scientific">Sporosarcina newyorkensis 2681</name>
    <dbReference type="NCBI Taxonomy" id="1027292"/>
    <lineage>
        <taxon>Bacteria</taxon>
        <taxon>Bacillati</taxon>
        <taxon>Bacillota</taxon>
        <taxon>Bacilli</taxon>
        <taxon>Bacillales</taxon>
        <taxon>Caryophanaceae</taxon>
        <taxon>Sporosarcina</taxon>
    </lineage>
</organism>
<reference evidence="2 3" key="1">
    <citation type="submission" date="2011-04" db="EMBL/GenBank/DDBJ databases">
        <authorList>
            <person name="Muzny D."/>
            <person name="Qin X."/>
            <person name="Deng J."/>
            <person name="Jiang H."/>
            <person name="Liu Y."/>
            <person name="Qu J."/>
            <person name="Song X.-Z."/>
            <person name="Zhang L."/>
            <person name="Thornton R."/>
            <person name="Coyle M."/>
            <person name="Francisco L."/>
            <person name="Jackson L."/>
            <person name="Javaid M."/>
            <person name="Korchina V."/>
            <person name="Kovar C."/>
            <person name="Mata R."/>
            <person name="Mathew T."/>
            <person name="Ngo R."/>
            <person name="Nguyen L."/>
            <person name="Nguyen N."/>
            <person name="Okwuonu G."/>
            <person name="Ongeri F."/>
            <person name="Pham C."/>
            <person name="Simmons D."/>
            <person name="Wilczek-Boney K."/>
            <person name="Hale W."/>
            <person name="Jakkamsetti A."/>
            <person name="Pham P."/>
            <person name="Ruth R."/>
            <person name="San Lucas F."/>
            <person name="Warren J."/>
            <person name="Zhang J."/>
            <person name="Zhao Z."/>
            <person name="Zhou C."/>
            <person name="Zhu D."/>
            <person name="Lee S."/>
            <person name="Bess C."/>
            <person name="Blankenburg K."/>
            <person name="Forbes L."/>
            <person name="Fu Q."/>
            <person name="Gubbala S."/>
            <person name="Hirani K."/>
            <person name="Jayaseelan J.C."/>
            <person name="Lara F."/>
            <person name="Munidasa M."/>
            <person name="Palculict T."/>
            <person name="Patil S."/>
            <person name="Pu L.-L."/>
            <person name="Saada N."/>
            <person name="Tang L."/>
            <person name="Weissenberger G."/>
            <person name="Zhu Y."/>
            <person name="Hemphill L."/>
            <person name="Shang Y."/>
            <person name="Youmans B."/>
            <person name="Ayvaz T."/>
            <person name="Ross M."/>
            <person name="Santibanez J."/>
            <person name="Aqrawi P."/>
            <person name="Gross S."/>
            <person name="Joshi V."/>
            <person name="Fowler G."/>
            <person name="Nazareth L."/>
            <person name="Reid J."/>
            <person name="Worley K."/>
            <person name="Petrosino J."/>
            <person name="Highlander S."/>
            <person name="Gibbs R."/>
        </authorList>
    </citation>
    <scope>NUCLEOTIDE SEQUENCE [LARGE SCALE GENOMIC DNA]</scope>
    <source>
        <strain evidence="2 3">2681</strain>
    </source>
</reference>
<dbReference type="Gene3D" id="3.40.50.720">
    <property type="entry name" value="NAD(P)-binding Rossmann-like Domain"/>
    <property type="match status" value="1"/>
</dbReference>
<protein>
    <submittedName>
        <fullName evidence="2">UDP-glucose 4-epimerase</fullName>
        <ecNumber evidence="2">5.1.3.2</ecNumber>
    </submittedName>
</protein>
<dbReference type="InterPro" id="IPR050177">
    <property type="entry name" value="Lipid_A_modif_metabolic_enz"/>
</dbReference>
<evidence type="ECO:0000313" key="2">
    <source>
        <dbReference type="EMBL" id="EGQ27525.1"/>
    </source>
</evidence>
<feature type="non-terminal residue" evidence="2">
    <location>
        <position position="110"/>
    </location>
</feature>
<dbReference type="InterPro" id="IPR036291">
    <property type="entry name" value="NAD(P)-bd_dom_sf"/>
</dbReference>
<comment type="caution">
    <text evidence="2">The sequence shown here is derived from an EMBL/GenBank/DDBJ whole genome shotgun (WGS) entry which is preliminary data.</text>
</comment>
<evidence type="ECO:0000313" key="3">
    <source>
        <dbReference type="Proteomes" id="UP000005316"/>
    </source>
</evidence>
<gene>
    <name evidence="2" type="primary">galE2</name>
    <name evidence="2" type="ORF">HMPREF9372_0412</name>
</gene>
<dbReference type="Pfam" id="PF01370">
    <property type="entry name" value="Epimerase"/>
    <property type="match status" value="1"/>
</dbReference>
<sequence length="110" mass="12450">MNDPYLDFFTNTAGTVNILQLSKKYHVKKFLFASTAAVYGEPLYLPVDENHLIHASSFYALSKYSAEKYIQHYSIFNGLDSCILRFSNVYGPRQNANGEAGVVSIFIDRL</sequence>
<dbReference type="EMBL" id="AFPZ01000014">
    <property type="protein sequence ID" value="EGQ27525.1"/>
    <property type="molecule type" value="Genomic_DNA"/>
</dbReference>
<accession>F9DNN2</accession>
<dbReference type="PANTHER" id="PTHR43245">
    <property type="entry name" value="BIFUNCTIONAL POLYMYXIN RESISTANCE PROTEIN ARNA"/>
    <property type="match status" value="1"/>
</dbReference>
<dbReference type="eggNOG" id="COG1087">
    <property type="taxonomic scope" value="Bacteria"/>
</dbReference>
<dbReference type="SUPFAM" id="SSF51735">
    <property type="entry name" value="NAD(P)-binding Rossmann-fold domains"/>
    <property type="match status" value="1"/>
</dbReference>